<name>A0AAD9PQJ1_ACRCE</name>
<feature type="non-terminal residue" evidence="1">
    <location>
        <position position="297"/>
    </location>
</feature>
<dbReference type="Gene3D" id="3.60.10.10">
    <property type="entry name" value="Endonuclease/exonuclease/phosphatase"/>
    <property type="match status" value="1"/>
</dbReference>
<evidence type="ECO:0008006" key="3">
    <source>
        <dbReference type="Google" id="ProtNLM"/>
    </source>
</evidence>
<organism evidence="1 2">
    <name type="scientific">Acropora cervicornis</name>
    <name type="common">Staghorn coral</name>
    <dbReference type="NCBI Taxonomy" id="6130"/>
    <lineage>
        <taxon>Eukaryota</taxon>
        <taxon>Metazoa</taxon>
        <taxon>Cnidaria</taxon>
        <taxon>Anthozoa</taxon>
        <taxon>Hexacorallia</taxon>
        <taxon>Scleractinia</taxon>
        <taxon>Astrocoeniina</taxon>
        <taxon>Acroporidae</taxon>
        <taxon>Acropora</taxon>
    </lineage>
</organism>
<dbReference type="Proteomes" id="UP001249851">
    <property type="component" value="Unassembled WGS sequence"/>
</dbReference>
<protein>
    <recommendedName>
        <fullName evidence="3">Endonuclease/exonuclease/phosphatase domain-containing protein</fullName>
    </recommendedName>
</protein>
<accession>A0AAD9PQJ1</accession>
<comment type="caution">
    <text evidence="1">The sequence shown here is derived from an EMBL/GenBank/DDBJ whole genome shotgun (WGS) entry which is preliminary data.</text>
</comment>
<dbReference type="EMBL" id="JARQWQ010000220">
    <property type="protein sequence ID" value="KAK2547060.1"/>
    <property type="molecule type" value="Genomic_DNA"/>
</dbReference>
<reference evidence="1" key="2">
    <citation type="journal article" date="2023" name="Science">
        <title>Genomic signatures of disease resistance in endangered staghorn corals.</title>
        <authorList>
            <person name="Vollmer S.V."/>
            <person name="Selwyn J.D."/>
            <person name="Despard B.A."/>
            <person name="Roesel C.L."/>
        </authorList>
    </citation>
    <scope>NUCLEOTIDE SEQUENCE</scope>
    <source>
        <strain evidence="1">K2</strain>
    </source>
</reference>
<proteinExistence type="predicted"/>
<dbReference type="InterPro" id="IPR036691">
    <property type="entry name" value="Endo/exonu/phosph_ase_sf"/>
</dbReference>
<dbReference type="PANTHER" id="PTHR47510">
    <property type="entry name" value="REVERSE TRANSCRIPTASE DOMAIN-CONTAINING PROTEIN"/>
    <property type="match status" value="1"/>
</dbReference>
<dbReference type="SUPFAM" id="SSF56219">
    <property type="entry name" value="DNase I-like"/>
    <property type="match status" value="1"/>
</dbReference>
<sequence>MPLSRLVRLPNGLFKTVWPRYRGKRAGRLVKDREKDCCHHISAAQPRDLNRVATLTRLHRFRNPANLIPVTITPASSIRESWLRSHIHDNVVALEGFNVIRRDRVESEHGGICMYIKDTINFTVLADLRDPSFKMLWAKRRPDRLPRGCNSFVVGTLYHPPSASDPAVMEYLIKCLSTIESCYPNCGILIAGDFNRLQITRLLNNFQLKQIVHFPTRGRRTLDLILTNISEYYQDPIERLPFGLSDHASIELQPKERAHVKQSTITIKARDLRPSKRQAMGTCLDAVDVHHDFRLRN</sequence>
<keyword evidence="2" id="KW-1185">Reference proteome</keyword>
<evidence type="ECO:0000313" key="1">
    <source>
        <dbReference type="EMBL" id="KAK2547060.1"/>
    </source>
</evidence>
<evidence type="ECO:0000313" key="2">
    <source>
        <dbReference type="Proteomes" id="UP001249851"/>
    </source>
</evidence>
<dbReference type="AlphaFoldDB" id="A0AAD9PQJ1"/>
<reference evidence="1" key="1">
    <citation type="journal article" date="2023" name="G3 (Bethesda)">
        <title>Whole genome assembly and annotation of the endangered Caribbean coral Acropora cervicornis.</title>
        <authorList>
            <person name="Selwyn J.D."/>
            <person name="Vollmer S.V."/>
        </authorList>
    </citation>
    <scope>NUCLEOTIDE SEQUENCE</scope>
    <source>
        <strain evidence="1">K2</strain>
    </source>
</reference>
<dbReference type="PANTHER" id="PTHR47510:SF3">
    <property type="entry name" value="ENDO_EXONUCLEASE_PHOSPHATASE DOMAIN-CONTAINING PROTEIN"/>
    <property type="match status" value="1"/>
</dbReference>
<gene>
    <name evidence="1" type="ORF">P5673_033168</name>
</gene>